<organism evidence="2 3">
    <name type="scientific">Dichotomopilus funicola</name>
    <dbReference type="NCBI Taxonomy" id="1934379"/>
    <lineage>
        <taxon>Eukaryota</taxon>
        <taxon>Fungi</taxon>
        <taxon>Dikarya</taxon>
        <taxon>Ascomycota</taxon>
        <taxon>Pezizomycotina</taxon>
        <taxon>Sordariomycetes</taxon>
        <taxon>Sordariomycetidae</taxon>
        <taxon>Sordariales</taxon>
        <taxon>Chaetomiaceae</taxon>
        <taxon>Dichotomopilus</taxon>
    </lineage>
</organism>
<keyword evidence="3" id="KW-1185">Reference proteome</keyword>
<accession>A0AAN6V217</accession>
<comment type="caution">
    <text evidence="2">The sequence shown here is derived from an EMBL/GenBank/DDBJ whole genome shotgun (WGS) entry which is preliminary data.</text>
</comment>
<dbReference type="EMBL" id="MU853591">
    <property type="protein sequence ID" value="KAK4142991.1"/>
    <property type="molecule type" value="Genomic_DNA"/>
</dbReference>
<evidence type="ECO:0000313" key="2">
    <source>
        <dbReference type="EMBL" id="KAK4142991.1"/>
    </source>
</evidence>
<feature type="region of interest" description="Disordered" evidence="1">
    <location>
        <begin position="336"/>
        <end position="366"/>
    </location>
</feature>
<evidence type="ECO:0000313" key="3">
    <source>
        <dbReference type="Proteomes" id="UP001302676"/>
    </source>
</evidence>
<dbReference type="GeneID" id="87814061"/>
<name>A0AAN6V217_9PEZI</name>
<gene>
    <name evidence="2" type="ORF">C8A04DRAFT_12754</name>
</gene>
<feature type="compositionally biased region" description="Gly residues" evidence="1">
    <location>
        <begin position="348"/>
        <end position="366"/>
    </location>
</feature>
<dbReference type="Proteomes" id="UP001302676">
    <property type="component" value="Unassembled WGS sequence"/>
</dbReference>
<dbReference type="AlphaFoldDB" id="A0AAN6V217"/>
<protein>
    <submittedName>
        <fullName evidence="2">Uncharacterized protein</fullName>
    </submittedName>
</protein>
<reference evidence="2" key="1">
    <citation type="journal article" date="2023" name="Mol. Phylogenet. Evol.">
        <title>Genome-scale phylogeny and comparative genomics of the fungal order Sordariales.</title>
        <authorList>
            <person name="Hensen N."/>
            <person name="Bonometti L."/>
            <person name="Westerberg I."/>
            <person name="Brannstrom I.O."/>
            <person name="Guillou S."/>
            <person name="Cros-Aarteil S."/>
            <person name="Calhoun S."/>
            <person name="Haridas S."/>
            <person name="Kuo A."/>
            <person name="Mondo S."/>
            <person name="Pangilinan J."/>
            <person name="Riley R."/>
            <person name="LaButti K."/>
            <person name="Andreopoulos B."/>
            <person name="Lipzen A."/>
            <person name="Chen C."/>
            <person name="Yan M."/>
            <person name="Daum C."/>
            <person name="Ng V."/>
            <person name="Clum A."/>
            <person name="Steindorff A."/>
            <person name="Ohm R.A."/>
            <person name="Martin F."/>
            <person name="Silar P."/>
            <person name="Natvig D.O."/>
            <person name="Lalanne C."/>
            <person name="Gautier V."/>
            <person name="Ament-Velasquez S.L."/>
            <person name="Kruys A."/>
            <person name="Hutchinson M.I."/>
            <person name="Powell A.J."/>
            <person name="Barry K."/>
            <person name="Miller A.N."/>
            <person name="Grigoriev I.V."/>
            <person name="Debuchy R."/>
            <person name="Gladieux P."/>
            <person name="Hiltunen Thoren M."/>
            <person name="Johannesson H."/>
        </authorList>
    </citation>
    <scope>NUCLEOTIDE SEQUENCE</scope>
    <source>
        <strain evidence="2">CBS 141.50</strain>
    </source>
</reference>
<proteinExistence type="predicted"/>
<reference evidence="2" key="2">
    <citation type="submission" date="2023-05" db="EMBL/GenBank/DDBJ databases">
        <authorList>
            <consortium name="Lawrence Berkeley National Laboratory"/>
            <person name="Steindorff A."/>
            <person name="Hensen N."/>
            <person name="Bonometti L."/>
            <person name="Westerberg I."/>
            <person name="Brannstrom I.O."/>
            <person name="Guillou S."/>
            <person name="Cros-Aarteil S."/>
            <person name="Calhoun S."/>
            <person name="Haridas S."/>
            <person name="Kuo A."/>
            <person name="Mondo S."/>
            <person name="Pangilinan J."/>
            <person name="Riley R."/>
            <person name="Labutti K."/>
            <person name="Andreopoulos B."/>
            <person name="Lipzen A."/>
            <person name="Chen C."/>
            <person name="Yanf M."/>
            <person name="Daum C."/>
            <person name="Ng V."/>
            <person name="Clum A."/>
            <person name="Ohm R."/>
            <person name="Martin F."/>
            <person name="Silar P."/>
            <person name="Natvig D."/>
            <person name="Lalanne C."/>
            <person name="Gautier V."/>
            <person name="Ament-Velasquez S.L."/>
            <person name="Kruys A."/>
            <person name="Hutchinson M.I."/>
            <person name="Powell A.J."/>
            <person name="Barry K."/>
            <person name="Miller A.N."/>
            <person name="Grigoriev I.V."/>
            <person name="Debuchy R."/>
            <person name="Gladieux P."/>
            <person name="Thoren M.H."/>
            <person name="Johannesson H."/>
        </authorList>
    </citation>
    <scope>NUCLEOTIDE SEQUENCE</scope>
    <source>
        <strain evidence="2">CBS 141.50</strain>
    </source>
</reference>
<dbReference type="RefSeq" id="XP_062636362.1">
    <property type="nucleotide sequence ID" value="XM_062777448.1"/>
</dbReference>
<sequence length="366" mass="40622">MAAIFDFGGRNLVNLYETVMTRDHVFAYLDSVIANGGGFNPPIQDNVRADLQTIRDQIALLSLPNGAEYSGNATLRPNQHLRRSLNAGWNAQPRTAPSKFDLLVQDAHFWRKQRPDGHELPYWSPYDLLGLFLSKMGPAPNHGTANRDNFYIPLVAVYARFCMLIAGNKRPALTTDPARANRRTRGAGDASTYYQCTWEPWSGQFFLGAVLAGYKWEVEDGVGTWKPVVRETRHDLLNGFHGFPGQWQVWTRSPTNDRDGRDTVFGNCAETFPFLEMLAPHYNATERARMCGRALHRNFSSIAQYNHGAITGWCDSPCLNCKQLLNWAGVAPPYRNFTTPRQRRGRGGGRGGGGGGRGGGGGGRGM</sequence>
<evidence type="ECO:0000256" key="1">
    <source>
        <dbReference type="SAM" id="MobiDB-lite"/>
    </source>
</evidence>